<keyword evidence="1" id="KW-1133">Transmembrane helix</keyword>
<proteinExistence type="predicted"/>
<dbReference type="KEGG" id="sawl:NGM29_02550"/>
<feature type="transmembrane region" description="Helical" evidence="1">
    <location>
        <begin position="67"/>
        <end position="85"/>
    </location>
</feature>
<keyword evidence="1" id="KW-0472">Membrane</keyword>
<dbReference type="GeneID" id="73288890"/>
<evidence type="ECO:0000256" key="1">
    <source>
        <dbReference type="SAM" id="Phobius"/>
    </source>
</evidence>
<protein>
    <submittedName>
        <fullName evidence="2">DUF393 domain-containing protein</fullName>
    </submittedName>
</protein>
<gene>
    <name evidence="2" type="ORF">NGM29_02550</name>
</gene>
<organism evidence="2 3">
    <name type="scientific">Natronosalvus rutilus</name>
    <dbReference type="NCBI Taxonomy" id="2953753"/>
    <lineage>
        <taxon>Archaea</taxon>
        <taxon>Methanobacteriati</taxon>
        <taxon>Methanobacteriota</taxon>
        <taxon>Stenosarchaea group</taxon>
        <taxon>Halobacteria</taxon>
        <taxon>Halobacteriales</taxon>
        <taxon>Natrialbaceae</taxon>
        <taxon>Natronosalvus</taxon>
    </lineage>
</organism>
<keyword evidence="1" id="KW-0812">Transmembrane</keyword>
<name>A0A9E7NBZ9_9EURY</name>
<keyword evidence="3" id="KW-1185">Reference proteome</keyword>
<accession>A0A9E7NBZ9</accession>
<sequence length="418" mass="47423">MSAFVNYFGDETRSTPINLAVVRVLLGSWALWRMVSLDWNFYGEWPRHFNPPIAYLHQDVFFTLLPYLRWVLAGLLVLFIVGYKTRWSGGLASLLMMHMLAVKSTIYLAGTIESLFACAYMILLFALFCEDDVLSADTVIETKEKSIDQLNAFLKEGSDETHRARALKWGLLAVGFLYLGSAWGKFMNGPIDIWLSGAELQRDILRSQEMTGMTRPLAQPILEYDALAWLGFLGTGLVQASLIVAVLLGLPITLSALGLIGFHLSVVATLGLYFIDMILVLSLFAAWDVAYRWLAADAEDRVTLVYDERCYFCARSLYLFKYLDVNDSVRFRSQSDAPPELVNREGVDLDKEMYLFRDGEAYGGYEAFRQLFKQFRVFAPIVLLMALPPVRMVGNRVYAYIARNRSRHFVCSIDAEQS</sequence>
<dbReference type="EMBL" id="CP100355">
    <property type="protein sequence ID" value="UTF54184.1"/>
    <property type="molecule type" value="Genomic_DNA"/>
</dbReference>
<feature type="transmembrane region" description="Helical" evidence="1">
    <location>
        <begin position="106"/>
        <end position="128"/>
    </location>
</feature>
<reference evidence="2" key="1">
    <citation type="submission" date="2022-06" db="EMBL/GenBank/DDBJ databases">
        <title>Diverse halophilic archaea isolated from saline environments.</title>
        <authorList>
            <person name="Cui H.-L."/>
        </authorList>
    </citation>
    <scope>NUCLEOTIDE SEQUENCE</scope>
    <source>
        <strain evidence="2">WLHS1</strain>
    </source>
</reference>
<dbReference type="Proteomes" id="UP001056855">
    <property type="component" value="Chromosome"/>
</dbReference>
<feature type="transmembrane region" description="Helical" evidence="1">
    <location>
        <begin position="226"/>
        <end position="250"/>
    </location>
</feature>
<dbReference type="InterPro" id="IPR007263">
    <property type="entry name" value="DCC1-like"/>
</dbReference>
<dbReference type="RefSeq" id="WP_254158705.1">
    <property type="nucleotide sequence ID" value="NZ_CP100355.1"/>
</dbReference>
<evidence type="ECO:0000313" key="3">
    <source>
        <dbReference type="Proteomes" id="UP001056855"/>
    </source>
</evidence>
<feature type="transmembrane region" description="Helical" evidence="1">
    <location>
        <begin position="377"/>
        <end position="398"/>
    </location>
</feature>
<dbReference type="GO" id="GO:0015035">
    <property type="term" value="F:protein-disulfide reductase activity"/>
    <property type="evidence" value="ECO:0007669"/>
    <property type="project" value="InterPro"/>
</dbReference>
<evidence type="ECO:0000313" key="2">
    <source>
        <dbReference type="EMBL" id="UTF54184.1"/>
    </source>
</evidence>
<dbReference type="AlphaFoldDB" id="A0A9E7NBZ9"/>
<dbReference type="Pfam" id="PF04134">
    <property type="entry name" value="DCC1-like"/>
    <property type="match status" value="1"/>
</dbReference>
<feature type="transmembrane region" description="Helical" evidence="1">
    <location>
        <begin position="262"/>
        <end position="287"/>
    </location>
</feature>